<evidence type="ECO:0000313" key="3">
    <source>
        <dbReference type="Proteomes" id="UP000462014"/>
    </source>
</evidence>
<keyword evidence="1" id="KW-0732">Signal</keyword>
<sequence length="173" mass="19525">MKNFTAISRITMTLLFAAFMTLNVVGQVIPVGKYDTTNYPKDRKIINSIKNSFDKSLSLNDDYVGIGADGKMSYGVPAELQTFVEDSISFKSVTPVPGTELLRIFNGTTAIKTKTVDIVFNSPKGDVHFKVIRAETFIKQKGKWYFVLGQGTNFMTQEEFDEYRKLHTSKIDR</sequence>
<dbReference type="AlphaFoldDB" id="A0A7K1T1Z4"/>
<comment type="caution">
    <text evidence="2">The sequence shown here is derived from an EMBL/GenBank/DDBJ whole genome shotgun (WGS) entry which is preliminary data.</text>
</comment>
<keyword evidence="3" id="KW-1185">Reference proteome</keyword>
<feature type="chain" id="PRO_5029825831" description="Nuclear transport factor 2 family protein" evidence="1">
    <location>
        <begin position="27"/>
        <end position="173"/>
    </location>
</feature>
<dbReference type="EMBL" id="WPIK01000042">
    <property type="protein sequence ID" value="MVN23531.1"/>
    <property type="molecule type" value="Genomic_DNA"/>
</dbReference>
<proteinExistence type="predicted"/>
<reference evidence="2 3" key="1">
    <citation type="submission" date="2019-12" db="EMBL/GenBank/DDBJ databases">
        <title>Mucilaginibacter sp. HMF7410 genome sequencing and assembly.</title>
        <authorList>
            <person name="Kang H."/>
            <person name="Cha I."/>
            <person name="Kim H."/>
            <person name="Joh K."/>
        </authorList>
    </citation>
    <scope>NUCLEOTIDE SEQUENCE [LARGE SCALE GENOMIC DNA]</scope>
    <source>
        <strain evidence="2 3">HMF7410</strain>
    </source>
</reference>
<evidence type="ECO:0000313" key="2">
    <source>
        <dbReference type="EMBL" id="MVN23531.1"/>
    </source>
</evidence>
<protein>
    <recommendedName>
        <fullName evidence="4">Nuclear transport factor 2 family protein</fullName>
    </recommendedName>
</protein>
<name>A0A7K1T1Z4_9SPHI</name>
<accession>A0A7K1T1Z4</accession>
<dbReference type="RefSeq" id="WP_157569881.1">
    <property type="nucleotide sequence ID" value="NZ_WPIK01000042.1"/>
</dbReference>
<dbReference type="Proteomes" id="UP000462014">
    <property type="component" value="Unassembled WGS sequence"/>
</dbReference>
<gene>
    <name evidence="2" type="ORF">GO621_18585</name>
</gene>
<evidence type="ECO:0008006" key="4">
    <source>
        <dbReference type="Google" id="ProtNLM"/>
    </source>
</evidence>
<feature type="signal peptide" evidence="1">
    <location>
        <begin position="1"/>
        <end position="26"/>
    </location>
</feature>
<organism evidence="2 3">
    <name type="scientific">Mucilaginibacter arboris</name>
    <dbReference type="NCBI Taxonomy" id="2682090"/>
    <lineage>
        <taxon>Bacteria</taxon>
        <taxon>Pseudomonadati</taxon>
        <taxon>Bacteroidota</taxon>
        <taxon>Sphingobacteriia</taxon>
        <taxon>Sphingobacteriales</taxon>
        <taxon>Sphingobacteriaceae</taxon>
        <taxon>Mucilaginibacter</taxon>
    </lineage>
</organism>
<evidence type="ECO:0000256" key="1">
    <source>
        <dbReference type="SAM" id="SignalP"/>
    </source>
</evidence>